<dbReference type="InterPro" id="IPR027065">
    <property type="entry name" value="Lon_Prtase"/>
</dbReference>
<dbReference type="EMBL" id="MK072439">
    <property type="protein sequence ID" value="AYV85085.1"/>
    <property type="molecule type" value="Genomic_DNA"/>
</dbReference>
<feature type="domain" description="AAA+ ATPase" evidence="2">
    <location>
        <begin position="324"/>
        <end position="479"/>
    </location>
</feature>
<feature type="region of interest" description="Disordered" evidence="1">
    <location>
        <begin position="75"/>
        <end position="95"/>
    </location>
</feature>
<reference evidence="3" key="1">
    <citation type="submission" date="2018-10" db="EMBL/GenBank/DDBJ databases">
        <title>Hidden diversity of soil giant viruses.</title>
        <authorList>
            <person name="Schulz F."/>
            <person name="Alteio L."/>
            <person name="Goudeau D."/>
            <person name="Ryan E.M."/>
            <person name="Malmstrom R.R."/>
            <person name="Blanchard J."/>
            <person name="Woyke T."/>
        </authorList>
    </citation>
    <scope>NUCLEOTIDE SEQUENCE</scope>
    <source>
        <strain evidence="3">SAV1</strain>
    </source>
</reference>
<evidence type="ECO:0000256" key="1">
    <source>
        <dbReference type="SAM" id="MobiDB-lite"/>
    </source>
</evidence>
<dbReference type="GO" id="GO:0005524">
    <property type="term" value="F:ATP binding"/>
    <property type="evidence" value="ECO:0007669"/>
    <property type="project" value="InterPro"/>
</dbReference>
<dbReference type="PANTHER" id="PTHR43718:SF2">
    <property type="entry name" value="LON PROTEASE HOMOLOG, MITOCHONDRIAL"/>
    <property type="match status" value="1"/>
</dbReference>
<accession>A0A3G5ACY8</accession>
<dbReference type="GO" id="GO:0006515">
    <property type="term" value="P:protein quality control for misfolded or incompletely synthesized proteins"/>
    <property type="evidence" value="ECO:0007669"/>
    <property type="project" value="TreeGrafter"/>
</dbReference>
<dbReference type="InterPro" id="IPR003593">
    <property type="entry name" value="AAA+_ATPase"/>
</dbReference>
<dbReference type="InterPro" id="IPR027417">
    <property type="entry name" value="P-loop_NTPase"/>
</dbReference>
<organism evidence="3">
    <name type="scientific">Satyrvirus sp</name>
    <dbReference type="NCBI Taxonomy" id="2487771"/>
    <lineage>
        <taxon>Viruses</taxon>
        <taxon>Varidnaviria</taxon>
        <taxon>Bamfordvirae</taxon>
        <taxon>Nucleocytoviricota</taxon>
        <taxon>Megaviricetes</taxon>
        <taxon>Imitervirales</taxon>
        <taxon>Mimiviridae</taxon>
        <taxon>Megamimivirinae</taxon>
    </lineage>
</organism>
<dbReference type="GO" id="GO:0004176">
    <property type="term" value="F:ATP-dependent peptidase activity"/>
    <property type="evidence" value="ECO:0007669"/>
    <property type="project" value="InterPro"/>
</dbReference>
<feature type="region of interest" description="Disordered" evidence="1">
    <location>
        <begin position="1"/>
        <end position="51"/>
    </location>
</feature>
<evidence type="ECO:0000313" key="3">
    <source>
        <dbReference type="EMBL" id="AYV85085.1"/>
    </source>
</evidence>
<dbReference type="PANTHER" id="PTHR43718">
    <property type="entry name" value="LON PROTEASE"/>
    <property type="match status" value="1"/>
</dbReference>
<evidence type="ECO:0000259" key="2">
    <source>
        <dbReference type="SMART" id="SM00382"/>
    </source>
</evidence>
<dbReference type="GO" id="GO:0016887">
    <property type="term" value="F:ATP hydrolysis activity"/>
    <property type="evidence" value="ECO:0007669"/>
    <property type="project" value="InterPro"/>
</dbReference>
<gene>
    <name evidence="3" type="ORF">Satyrvirus3_16</name>
</gene>
<proteinExistence type="predicted"/>
<dbReference type="Pfam" id="PF00004">
    <property type="entry name" value="AAA"/>
    <property type="match status" value="1"/>
</dbReference>
<feature type="compositionally biased region" description="Acidic residues" evidence="1">
    <location>
        <begin position="21"/>
        <end position="31"/>
    </location>
</feature>
<dbReference type="Gene3D" id="3.40.50.300">
    <property type="entry name" value="P-loop containing nucleotide triphosphate hydrolases"/>
    <property type="match status" value="1"/>
</dbReference>
<dbReference type="InterPro" id="IPR003959">
    <property type="entry name" value="ATPase_AAA_core"/>
</dbReference>
<dbReference type="Gene3D" id="1.10.8.60">
    <property type="match status" value="1"/>
</dbReference>
<protein>
    <recommendedName>
        <fullName evidence="2">AAA+ ATPase domain-containing protein</fullName>
    </recommendedName>
</protein>
<dbReference type="SUPFAM" id="SSF52540">
    <property type="entry name" value="P-loop containing nucleoside triphosphate hydrolases"/>
    <property type="match status" value="1"/>
</dbReference>
<name>A0A3G5ACY8_9VIRU</name>
<sequence length="594" mass="68816">MRHRDKKLVFTNGDNPQTSNEPDDTEDPDYDDNLKKHKIHPIKNKRKRPYKFRKSTRIASMKYIKYDDKLDILTKEPNNETNSDTSDEEIKSNSDEEIKLDEETEKIRDELMSETWFNELSDKKQVYYIEKIRDLMTYKEKIPSTKEIIDLKIDPENIKILLVDRKELDFYDKLDPVYEEACRKFLRKFNNFVDTNNAEKYEKINSMKKKILNQTKFIESMRDRILNSDFDDKIKSIMYEKYITMTISDPETAPKYLTWIETALSIPQQPKKIVIDASIPLNQAISNLMVEMMDKLNKKIYGMDEAKEELLCMVANMIGNPSSKYKAIGLYGPPGIGKTMIAKIMSEVLELPMEQIALGGIVDSNFLEGHSFTYIGSEPGCITKSFIKMKYTNGIIFLDELDKISQTDKGKEIEHSLLHITDFTQNHDFRDKYMPEIPINLSNIIFIYSMNTISGLDSALASRIPVIKFDGYTSREKIDIVKKYIMPEILDNYGIGHGDVIIGPNEIQYLVQIVKEEDELDGKSGVRGLKKALDKIINRINLYKVASTNGKIDVKLSFDIPNFKLPFVIDSSLINKIIKNNSSWYPSMYPSMYL</sequence>
<dbReference type="GO" id="GO:0004252">
    <property type="term" value="F:serine-type endopeptidase activity"/>
    <property type="evidence" value="ECO:0007669"/>
    <property type="project" value="InterPro"/>
</dbReference>
<feature type="compositionally biased region" description="Basic residues" evidence="1">
    <location>
        <begin position="35"/>
        <end position="51"/>
    </location>
</feature>
<dbReference type="SMART" id="SM00382">
    <property type="entry name" value="AAA"/>
    <property type="match status" value="1"/>
</dbReference>